<protein>
    <recommendedName>
        <fullName evidence="4">SKP1-like protein</fullName>
    </recommendedName>
</protein>
<reference evidence="7" key="2">
    <citation type="journal article" date="2024" name="Plant">
        <title>Genomic evolution and insights into agronomic trait innovations of Sesamum species.</title>
        <authorList>
            <person name="Miao H."/>
            <person name="Wang L."/>
            <person name="Qu L."/>
            <person name="Liu H."/>
            <person name="Sun Y."/>
            <person name="Le M."/>
            <person name="Wang Q."/>
            <person name="Wei S."/>
            <person name="Zheng Y."/>
            <person name="Lin W."/>
            <person name="Duan Y."/>
            <person name="Cao H."/>
            <person name="Xiong S."/>
            <person name="Wang X."/>
            <person name="Wei L."/>
            <person name="Li C."/>
            <person name="Ma Q."/>
            <person name="Ju M."/>
            <person name="Zhao R."/>
            <person name="Li G."/>
            <person name="Mu C."/>
            <person name="Tian Q."/>
            <person name="Mei H."/>
            <person name="Zhang T."/>
            <person name="Gao T."/>
            <person name="Zhang H."/>
        </authorList>
    </citation>
    <scope>NUCLEOTIDE SEQUENCE</scope>
    <source>
        <strain evidence="7">K16</strain>
    </source>
</reference>
<dbReference type="AlphaFoldDB" id="A0AAE1W2Q0"/>
<dbReference type="SUPFAM" id="SSF81382">
    <property type="entry name" value="Skp1 dimerisation domain-like"/>
    <property type="match status" value="1"/>
</dbReference>
<dbReference type="InterPro" id="IPR016897">
    <property type="entry name" value="SKP1"/>
</dbReference>
<dbReference type="PANTHER" id="PTHR11165">
    <property type="entry name" value="SKP1"/>
    <property type="match status" value="1"/>
</dbReference>
<comment type="caution">
    <text evidence="7">The sequence shown here is derived from an EMBL/GenBank/DDBJ whole genome shotgun (WGS) entry which is preliminary data.</text>
</comment>
<keyword evidence="8" id="KW-1185">Reference proteome</keyword>
<evidence type="ECO:0000256" key="1">
    <source>
        <dbReference type="ARBA" id="ARBA00004906"/>
    </source>
</evidence>
<keyword evidence="3 4" id="KW-0833">Ubl conjugation pathway</keyword>
<evidence type="ECO:0000259" key="6">
    <source>
        <dbReference type="Pfam" id="PF03931"/>
    </source>
</evidence>
<dbReference type="SUPFAM" id="SSF54695">
    <property type="entry name" value="POZ domain"/>
    <property type="match status" value="1"/>
</dbReference>
<gene>
    <name evidence="7" type="ORF">Sango_2687100</name>
</gene>
<feature type="domain" description="SKP1 component POZ" evidence="6">
    <location>
        <begin position="25"/>
        <end position="82"/>
    </location>
</feature>
<comment type="function">
    <text evidence="4">Involved in ubiquitination and subsequent proteasomal degradation of target proteins. Together with CUL1, RBX1 and a F-box protein, it forms a SCF E3 ubiquitin ligase complex. The functional specificity of this complex depends on the type of F-box protein. In the SCF complex, it serves as an adapter that links the F-box protein to CUL1.</text>
</comment>
<evidence type="ECO:0000313" key="7">
    <source>
        <dbReference type="EMBL" id="KAK4385631.1"/>
    </source>
</evidence>
<dbReference type="InterPro" id="IPR001232">
    <property type="entry name" value="SKP1-like"/>
</dbReference>
<comment type="similarity">
    <text evidence="2 4">Belongs to the SKP1 family.</text>
</comment>
<proteinExistence type="inferred from homology"/>
<dbReference type="Gene3D" id="3.30.710.10">
    <property type="entry name" value="Potassium Channel Kv1.1, Chain A"/>
    <property type="match status" value="1"/>
</dbReference>
<sequence length="176" mass="19502">MAPKNKNPNGENVVPEVQQKKTQALILKSSDGEEFSISKSAAGLSVAIKNMMEDDCAGGVIPLPLVDGGTLARVITYLNKHAEDGASDEDKRKFDEEFLSGMEVDVLCDVALAGNYLDIRGLFHDVCQRIVNGMKNKSVEWVRKTFRIESDFTAEEEEQIKKEYAWAWEGVDSDAD</sequence>
<dbReference type="GO" id="GO:0016567">
    <property type="term" value="P:protein ubiquitination"/>
    <property type="evidence" value="ECO:0007669"/>
    <property type="project" value="UniProtKB-UniRule"/>
</dbReference>
<dbReference type="InterPro" id="IPR016072">
    <property type="entry name" value="Skp1_comp_dimer"/>
</dbReference>
<dbReference type="Pfam" id="PF03931">
    <property type="entry name" value="Skp1_POZ"/>
    <property type="match status" value="1"/>
</dbReference>
<dbReference type="InterPro" id="IPR036296">
    <property type="entry name" value="SKP1-like_dim_sf"/>
</dbReference>
<evidence type="ECO:0000259" key="5">
    <source>
        <dbReference type="Pfam" id="PF01466"/>
    </source>
</evidence>
<comment type="subunit">
    <text evidence="4">Part of a SCF (SKP1-cullin-F-box) protein ligase complex.</text>
</comment>
<dbReference type="InterPro" id="IPR016073">
    <property type="entry name" value="Skp1_comp_POZ"/>
</dbReference>
<reference evidence="7" key="1">
    <citation type="submission" date="2020-06" db="EMBL/GenBank/DDBJ databases">
        <authorList>
            <person name="Li T."/>
            <person name="Hu X."/>
            <person name="Zhang T."/>
            <person name="Song X."/>
            <person name="Zhang H."/>
            <person name="Dai N."/>
            <person name="Sheng W."/>
            <person name="Hou X."/>
            <person name="Wei L."/>
        </authorList>
    </citation>
    <scope>NUCLEOTIDE SEQUENCE</scope>
    <source>
        <strain evidence="7">K16</strain>
        <tissue evidence="7">Leaf</tissue>
    </source>
</reference>
<accession>A0AAE1W2Q0</accession>
<name>A0AAE1W2Q0_9LAMI</name>
<feature type="domain" description="SKP1 component dimerisation" evidence="5">
    <location>
        <begin position="121"/>
        <end position="167"/>
    </location>
</feature>
<dbReference type="SMART" id="SM00512">
    <property type="entry name" value="Skp1"/>
    <property type="match status" value="1"/>
</dbReference>
<comment type="pathway">
    <text evidence="1 4">Protein modification; protein ubiquitination.</text>
</comment>
<evidence type="ECO:0000313" key="8">
    <source>
        <dbReference type="Proteomes" id="UP001289374"/>
    </source>
</evidence>
<dbReference type="Pfam" id="PF01466">
    <property type="entry name" value="Skp1"/>
    <property type="match status" value="1"/>
</dbReference>
<dbReference type="EMBL" id="JACGWL010000016">
    <property type="protein sequence ID" value="KAK4385631.1"/>
    <property type="molecule type" value="Genomic_DNA"/>
</dbReference>
<dbReference type="Proteomes" id="UP001289374">
    <property type="component" value="Unassembled WGS sequence"/>
</dbReference>
<evidence type="ECO:0000256" key="4">
    <source>
        <dbReference type="PIRNR" id="PIRNR028729"/>
    </source>
</evidence>
<dbReference type="PIRSF" id="PIRSF028729">
    <property type="entry name" value="E3_ubiquit_lig_SCF_Skp"/>
    <property type="match status" value="1"/>
</dbReference>
<dbReference type="InterPro" id="IPR011333">
    <property type="entry name" value="SKP1/BTB/POZ_sf"/>
</dbReference>
<dbReference type="GO" id="GO:0006511">
    <property type="term" value="P:ubiquitin-dependent protein catabolic process"/>
    <property type="evidence" value="ECO:0007669"/>
    <property type="project" value="InterPro"/>
</dbReference>
<organism evidence="7 8">
    <name type="scientific">Sesamum angolense</name>
    <dbReference type="NCBI Taxonomy" id="2727404"/>
    <lineage>
        <taxon>Eukaryota</taxon>
        <taxon>Viridiplantae</taxon>
        <taxon>Streptophyta</taxon>
        <taxon>Embryophyta</taxon>
        <taxon>Tracheophyta</taxon>
        <taxon>Spermatophyta</taxon>
        <taxon>Magnoliopsida</taxon>
        <taxon>eudicotyledons</taxon>
        <taxon>Gunneridae</taxon>
        <taxon>Pentapetalae</taxon>
        <taxon>asterids</taxon>
        <taxon>lamiids</taxon>
        <taxon>Lamiales</taxon>
        <taxon>Pedaliaceae</taxon>
        <taxon>Sesamum</taxon>
    </lineage>
</organism>
<evidence type="ECO:0000256" key="3">
    <source>
        <dbReference type="ARBA" id="ARBA00022786"/>
    </source>
</evidence>
<dbReference type="GO" id="GO:0009867">
    <property type="term" value="P:jasmonic acid mediated signaling pathway"/>
    <property type="evidence" value="ECO:0007669"/>
    <property type="project" value="UniProtKB-ARBA"/>
</dbReference>
<evidence type="ECO:0000256" key="2">
    <source>
        <dbReference type="ARBA" id="ARBA00009993"/>
    </source>
</evidence>